<name>A0A0R1KZE6_9LACO</name>
<evidence type="ECO:0000259" key="6">
    <source>
        <dbReference type="PROSITE" id="PS50943"/>
    </source>
</evidence>
<dbReference type="InterPro" id="IPR000843">
    <property type="entry name" value="HTH_LacI"/>
</dbReference>
<accession>A0A0R1KZE6</accession>
<feature type="domain" description="HTH lacI-type" evidence="5">
    <location>
        <begin position="5"/>
        <end position="60"/>
    </location>
</feature>
<dbReference type="EMBL" id="AZEA01000004">
    <property type="protein sequence ID" value="KRK89014.1"/>
    <property type="molecule type" value="Genomic_DNA"/>
</dbReference>
<dbReference type="Pfam" id="PF13377">
    <property type="entry name" value="Peripla_BP_3"/>
    <property type="match status" value="1"/>
</dbReference>
<dbReference type="GO" id="GO:0003700">
    <property type="term" value="F:DNA-binding transcription factor activity"/>
    <property type="evidence" value="ECO:0007669"/>
    <property type="project" value="TreeGrafter"/>
</dbReference>
<keyword evidence="3" id="KW-0238">DNA-binding</keyword>
<dbReference type="CDD" id="cd01392">
    <property type="entry name" value="HTH_LacI"/>
    <property type="match status" value="1"/>
</dbReference>
<evidence type="ECO:0000256" key="1">
    <source>
        <dbReference type="ARBA" id="ARBA00022491"/>
    </source>
</evidence>
<dbReference type="SUPFAM" id="SSF53822">
    <property type="entry name" value="Periplasmic binding protein-like I"/>
    <property type="match status" value="1"/>
</dbReference>
<evidence type="ECO:0000256" key="2">
    <source>
        <dbReference type="ARBA" id="ARBA00023015"/>
    </source>
</evidence>
<dbReference type="RefSeq" id="WP_057824084.1">
    <property type="nucleotide sequence ID" value="NZ_AZEA01000004.1"/>
</dbReference>
<sequence length="335" mass="36705">MTKKVTITDLAARAKVSVTTVSQILNGKAARFSSKTVEKVKQLQQEMGYVPDFNAQSLIRKSGRTIGVLVPNINNPFFSQFLRGIEAEAIKQDYVPLIFGSNNSEEQETHYLFESVRRAADGMIIASAVSDINYIDNILNQNGIPYILIDQAPVVKGDRVEANNQKGGQLLADYLIKKGHTNVVVVGAEKPTLNLQERLEGFADVYQKNGTPIADDRIITTQMTKKGGYAATAAVLAMKPTAIFAINDEVAIGLYRGIEEAGLKIPDDISIVGYDDIDLSAYIFPKLTTVHQPAFEMGSSAAQLIIKRIEDHKEPLQQVSLPVLLIDRDSVRSIG</sequence>
<dbReference type="Pfam" id="PF00356">
    <property type="entry name" value="LacI"/>
    <property type="match status" value="1"/>
</dbReference>
<keyword evidence="8" id="KW-1185">Reference proteome</keyword>
<evidence type="ECO:0000256" key="3">
    <source>
        <dbReference type="ARBA" id="ARBA00023125"/>
    </source>
</evidence>
<dbReference type="InterPro" id="IPR001387">
    <property type="entry name" value="Cro/C1-type_HTH"/>
</dbReference>
<dbReference type="GO" id="GO:0000976">
    <property type="term" value="F:transcription cis-regulatory region binding"/>
    <property type="evidence" value="ECO:0007669"/>
    <property type="project" value="TreeGrafter"/>
</dbReference>
<comment type="caution">
    <text evidence="7">The sequence shown here is derived from an EMBL/GenBank/DDBJ whole genome shotgun (WGS) entry which is preliminary data.</text>
</comment>
<keyword evidence="2" id="KW-0805">Transcription regulation</keyword>
<evidence type="ECO:0000256" key="4">
    <source>
        <dbReference type="ARBA" id="ARBA00023163"/>
    </source>
</evidence>
<dbReference type="AlphaFoldDB" id="A0A0R1KZE6"/>
<reference evidence="7 8" key="1">
    <citation type="journal article" date="2015" name="Genome Announc.">
        <title>Expanding the biotechnology potential of lactobacilli through comparative genomics of 213 strains and associated genera.</title>
        <authorList>
            <person name="Sun Z."/>
            <person name="Harris H.M."/>
            <person name="McCann A."/>
            <person name="Guo C."/>
            <person name="Argimon S."/>
            <person name="Zhang W."/>
            <person name="Yang X."/>
            <person name="Jeffery I.B."/>
            <person name="Cooney J.C."/>
            <person name="Kagawa T.F."/>
            <person name="Liu W."/>
            <person name="Song Y."/>
            <person name="Salvetti E."/>
            <person name="Wrobel A."/>
            <person name="Rasinkangas P."/>
            <person name="Parkhill J."/>
            <person name="Rea M.C."/>
            <person name="O'Sullivan O."/>
            <person name="Ritari J."/>
            <person name="Douillard F.P."/>
            <person name="Paul Ross R."/>
            <person name="Yang R."/>
            <person name="Briner A.E."/>
            <person name="Felis G.E."/>
            <person name="de Vos W.M."/>
            <person name="Barrangou R."/>
            <person name="Klaenhammer T.R."/>
            <person name="Caufield P.W."/>
            <person name="Cui Y."/>
            <person name="Zhang H."/>
            <person name="O'Toole P.W."/>
        </authorList>
    </citation>
    <scope>NUCLEOTIDE SEQUENCE [LARGE SCALE GENOMIC DNA]</scope>
    <source>
        <strain evidence="7 8">DSM 19904</strain>
    </source>
</reference>
<dbReference type="PROSITE" id="PS50943">
    <property type="entry name" value="HTH_CROC1"/>
    <property type="match status" value="1"/>
</dbReference>
<dbReference type="PANTHER" id="PTHR30146">
    <property type="entry name" value="LACI-RELATED TRANSCRIPTIONAL REPRESSOR"/>
    <property type="match status" value="1"/>
</dbReference>
<dbReference type="Gene3D" id="3.40.50.2300">
    <property type="match status" value="2"/>
</dbReference>
<dbReference type="InterPro" id="IPR028082">
    <property type="entry name" value="Peripla_BP_I"/>
</dbReference>
<protein>
    <submittedName>
        <fullName evidence="7">LacI family transcriptional regulator</fullName>
    </submittedName>
</protein>
<dbReference type="InterPro" id="IPR046335">
    <property type="entry name" value="LacI/GalR-like_sensor"/>
</dbReference>
<dbReference type="PATRIC" id="fig|1423808.3.peg.1999"/>
<gene>
    <name evidence="7" type="ORF">FD17_GL001973</name>
</gene>
<dbReference type="Gene3D" id="1.10.260.40">
    <property type="entry name" value="lambda repressor-like DNA-binding domains"/>
    <property type="match status" value="1"/>
</dbReference>
<evidence type="ECO:0000259" key="5">
    <source>
        <dbReference type="PROSITE" id="PS50932"/>
    </source>
</evidence>
<evidence type="ECO:0000313" key="7">
    <source>
        <dbReference type="EMBL" id="KRK89014.1"/>
    </source>
</evidence>
<dbReference type="SMART" id="SM00354">
    <property type="entry name" value="HTH_LACI"/>
    <property type="match status" value="1"/>
</dbReference>
<proteinExistence type="predicted"/>
<evidence type="ECO:0000313" key="8">
    <source>
        <dbReference type="Proteomes" id="UP000051581"/>
    </source>
</evidence>
<dbReference type="InterPro" id="IPR010982">
    <property type="entry name" value="Lambda_DNA-bd_dom_sf"/>
</dbReference>
<dbReference type="NCBIfam" id="NF047341">
    <property type="entry name" value="lactose_RbsR"/>
    <property type="match status" value="1"/>
</dbReference>
<feature type="domain" description="HTH cro/C1-type" evidence="6">
    <location>
        <begin position="3"/>
        <end position="40"/>
    </location>
</feature>
<keyword evidence="1" id="KW-0678">Repressor</keyword>
<dbReference type="SUPFAM" id="SSF47413">
    <property type="entry name" value="lambda repressor-like DNA-binding domains"/>
    <property type="match status" value="1"/>
</dbReference>
<keyword evidence="4" id="KW-0804">Transcription</keyword>
<dbReference type="PROSITE" id="PS00356">
    <property type="entry name" value="HTH_LACI_1"/>
    <property type="match status" value="1"/>
</dbReference>
<dbReference type="PANTHER" id="PTHR30146:SF148">
    <property type="entry name" value="HTH-TYPE TRANSCRIPTIONAL REPRESSOR PURR-RELATED"/>
    <property type="match status" value="1"/>
</dbReference>
<dbReference type="Proteomes" id="UP000051581">
    <property type="component" value="Unassembled WGS sequence"/>
</dbReference>
<dbReference type="OrthoDB" id="9775106at2"/>
<dbReference type="PROSITE" id="PS50932">
    <property type="entry name" value="HTH_LACI_2"/>
    <property type="match status" value="1"/>
</dbReference>
<organism evidence="7 8">
    <name type="scientific">Lentilactobacillus sunkii DSM 19904</name>
    <dbReference type="NCBI Taxonomy" id="1423808"/>
    <lineage>
        <taxon>Bacteria</taxon>
        <taxon>Bacillati</taxon>
        <taxon>Bacillota</taxon>
        <taxon>Bacilli</taxon>
        <taxon>Lactobacillales</taxon>
        <taxon>Lactobacillaceae</taxon>
        <taxon>Lentilactobacillus</taxon>
    </lineage>
</organism>